<dbReference type="Gene3D" id="1.10.8.960">
    <property type="match status" value="1"/>
</dbReference>
<evidence type="ECO:0000256" key="4">
    <source>
        <dbReference type="ARBA" id="ARBA00022598"/>
    </source>
</evidence>
<dbReference type="PANTHER" id="PTHR11164">
    <property type="entry name" value="GLUTAMATE CYSTEINE LIGASE"/>
    <property type="match status" value="1"/>
</dbReference>
<evidence type="ECO:0000256" key="1">
    <source>
        <dbReference type="ARBA" id="ARBA00005006"/>
    </source>
</evidence>
<evidence type="ECO:0000256" key="8">
    <source>
        <dbReference type="ARBA" id="ARBA00030585"/>
    </source>
</evidence>
<evidence type="ECO:0000256" key="3">
    <source>
        <dbReference type="ARBA" id="ARBA00012220"/>
    </source>
</evidence>
<comment type="pathway">
    <text evidence="1 10">Sulfur metabolism; glutathione biosynthesis; glutathione from L-cysteine and L-glutamate: step 1/2.</text>
</comment>
<name>A0A6B2L0C0_9EUKA</name>
<dbReference type="PANTHER" id="PTHR11164:SF0">
    <property type="entry name" value="GLUTAMATE--CYSTEINE LIGASE CATALYTIC SUBUNIT"/>
    <property type="match status" value="1"/>
</dbReference>
<dbReference type="Pfam" id="PF03074">
    <property type="entry name" value="GCS"/>
    <property type="match status" value="1"/>
</dbReference>
<keyword evidence="4 10" id="KW-0436">Ligase</keyword>
<dbReference type="AlphaFoldDB" id="A0A6B2L0C0"/>
<dbReference type="Gene3D" id="3.30.590.50">
    <property type="match status" value="2"/>
</dbReference>
<protein>
    <recommendedName>
        <fullName evidence="3 10">Glutamate--cysteine ligase</fullName>
        <ecNumber evidence="3 10">6.3.2.2</ecNumber>
    </recommendedName>
    <alternativeName>
        <fullName evidence="9 10">Gamma-ECS</fullName>
    </alternativeName>
    <alternativeName>
        <fullName evidence="8 10">Gamma-glutamylcysteine synthetase</fullName>
    </alternativeName>
</protein>
<sequence length="612" mass="70191">MGFLSKGDTLNWEEAQKFLQYVKTHGIKQFIHIYNKHKHRENDTMFWGDEVEYITLRIDHNQKTTTLNLRVSDVLDVLTKEEEALPADKRVVSWKPEYGRFMVEATPGIPYPPDISSVFSVEDNMKLRRRMLEEKLLADEAILTLTHFPLLGVGSPKTLEPFAMSQFVSDELINPHKRFGTLTQNIRVRKGQNVAINVPLFFDKNTQSLSYEQLFPDHVASGLELPALKDHVYADAMVFGMGQCCLQTTFTLPNIKRSREVYDKLLPLTPILLALSAATPILRGYLVDTDVRWNIISASVDDRTAEELGKVPLNKDRYVIDKSRYASVSSYLCNETLQVDGFSFDEKVFNDVPLVQDKEVYALLREQGIDHLLAEHIAHLFIRDPLVIYNDKIEIDDEQFTDHFENIQSTNWQTLRWKPPPPNSPIGWRVEFRPTEANFTDFENAAFATFIYLLTRTLDSFQLNLYLPLSKVDENMATAHKRGAVNNNSFWFRKNLSPDSPNEFEKFSMDALMNGSPSFVGLIPLVRKYLAGFKFTDQQTQTLERYFSLLSARASGKLQTTASWIRDFVASHPNYKQDSIVSPEITYDLCRAVMDIQKGNLKAPSLLGNLYI</sequence>
<organism evidence="11">
    <name type="scientific">Arcella intermedia</name>
    <dbReference type="NCBI Taxonomy" id="1963864"/>
    <lineage>
        <taxon>Eukaryota</taxon>
        <taxon>Amoebozoa</taxon>
        <taxon>Tubulinea</taxon>
        <taxon>Elardia</taxon>
        <taxon>Arcellinida</taxon>
        <taxon>Sphaerothecina</taxon>
        <taxon>Arcellidae</taxon>
        <taxon>Arcella</taxon>
    </lineage>
</organism>
<dbReference type="GO" id="GO:0005524">
    <property type="term" value="F:ATP binding"/>
    <property type="evidence" value="ECO:0007669"/>
    <property type="project" value="UniProtKB-UniRule"/>
</dbReference>
<evidence type="ECO:0000313" key="11">
    <source>
        <dbReference type="EMBL" id="NDV30308.1"/>
    </source>
</evidence>
<dbReference type="InterPro" id="IPR004308">
    <property type="entry name" value="GCS"/>
</dbReference>
<dbReference type="GO" id="GO:0006750">
    <property type="term" value="P:glutathione biosynthetic process"/>
    <property type="evidence" value="ECO:0007669"/>
    <property type="project" value="UniProtKB-UniRule"/>
</dbReference>
<evidence type="ECO:0000256" key="7">
    <source>
        <dbReference type="ARBA" id="ARBA00022840"/>
    </source>
</evidence>
<dbReference type="SUPFAM" id="SSF55931">
    <property type="entry name" value="Glutamine synthetase/guanido kinase"/>
    <property type="match status" value="1"/>
</dbReference>
<evidence type="ECO:0000256" key="5">
    <source>
        <dbReference type="ARBA" id="ARBA00022684"/>
    </source>
</evidence>
<dbReference type="EMBL" id="GIBP01001339">
    <property type="protein sequence ID" value="NDV30308.1"/>
    <property type="molecule type" value="Transcribed_RNA"/>
</dbReference>
<evidence type="ECO:0000256" key="6">
    <source>
        <dbReference type="ARBA" id="ARBA00022741"/>
    </source>
</evidence>
<keyword evidence="5 10" id="KW-0317">Glutathione biosynthesis</keyword>
<proteinExistence type="inferred from homology"/>
<evidence type="ECO:0000256" key="10">
    <source>
        <dbReference type="RuleBase" id="RU367135"/>
    </source>
</evidence>
<keyword evidence="6 10" id="KW-0547">Nucleotide-binding</keyword>
<dbReference type="UniPathway" id="UPA00142">
    <property type="reaction ID" value="UER00209"/>
</dbReference>
<reference evidence="11" key="1">
    <citation type="journal article" date="2020" name="J. Eukaryot. Microbiol.">
        <title>De novo Sequencing, Assembly and Annotation of the Transcriptome for the Free-Living Testate Amoeba Arcella intermedia.</title>
        <authorList>
            <person name="Ribeiro G.M."/>
            <person name="Porfirio-Sousa A.L."/>
            <person name="Maurer-Alcala X.X."/>
            <person name="Katz L.A."/>
            <person name="Lahr D.J.G."/>
        </authorList>
    </citation>
    <scope>NUCLEOTIDE SEQUENCE</scope>
</reference>
<comment type="similarity">
    <text evidence="2 10">Belongs to the glutamate--cysteine ligase type 3 family.</text>
</comment>
<dbReference type="InterPro" id="IPR014746">
    <property type="entry name" value="Gln_synth/guanido_kin_cat_dom"/>
</dbReference>
<accession>A0A6B2L0C0</accession>
<dbReference type="FunFam" id="3.30.590.50:FF:000002">
    <property type="entry name" value="Glutamate--cysteine ligase catalytic subunit"/>
    <property type="match status" value="1"/>
</dbReference>
<comment type="catalytic activity">
    <reaction evidence="10">
        <text>L-cysteine + L-glutamate + ATP = gamma-L-glutamyl-L-cysteine + ADP + phosphate + H(+)</text>
        <dbReference type="Rhea" id="RHEA:13285"/>
        <dbReference type="ChEBI" id="CHEBI:15378"/>
        <dbReference type="ChEBI" id="CHEBI:29985"/>
        <dbReference type="ChEBI" id="CHEBI:30616"/>
        <dbReference type="ChEBI" id="CHEBI:35235"/>
        <dbReference type="ChEBI" id="CHEBI:43474"/>
        <dbReference type="ChEBI" id="CHEBI:58173"/>
        <dbReference type="ChEBI" id="CHEBI:456216"/>
        <dbReference type="EC" id="6.3.2.2"/>
    </reaction>
</comment>
<dbReference type="GO" id="GO:0004357">
    <property type="term" value="F:glutamate-cysteine ligase activity"/>
    <property type="evidence" value="ECO:0007669"/>
    <property type="project" value="UniProtKB-UniRule"/>
</dbReference>
<keyword evidence="7 10" id="KW-0067">ATP-binding</keyword>
<dbReference type="EC" id="6.3.2.2" evidence="3 10"/>
<evidence type="ECO:0000256" key="2">
    <source>
        <dbReference type="ARBA" id="ARBA00008100"/>
    </source>
</evidence>
<evidence type="ECO:0000256" key="9">
    <source>
        <dbReference type="ARBA" id="ARBA00032122"/>
    </source>
</evidence>